<dbReference type="Proteomes" id="UP000095280">
    <property type="component" value="Unplaced"/>
</dbReference>
<dbReference type="Pfam" id="PF00046">
    <property type="entry name" value="Homeodomain"/>
    <property type="match status" value="1"/>
</dbReference>
<sequence>FKGAARIDYINKIHEERHCILETKTCCLECPQSIYKWSARCRQHREQEGSKRRSRLDEFLANNSGLVASSPAVTHVLCCPAMPSCCFMSLQESELVAHVATCACVGPADSCNVTVYSCSRCHGASTQLDLMRQHMNIYHGLSCQEENPQPESIRRSASQFDGLSAQLSPVDFWRPGHRAQRKRKKSTCRQVAAAIQQVYLTALRKLGPPPHLSRPQLCALSAANIWCDLAVLLASDAKPPHAAVSEHEILQALLSVTHCCRLKGLNFGLNLFSSSGANRSTQPLLPARKFRKLLDSFGLHKPGARPCIPPAVSPASASTFWISALKPPADAADAEDALLSQPQQLYPQSSAPIAASRQPRHRPTRHRRLPPTCGILDLSLKRLADAARRRCPRSRSSSSRPGTKAAAAEDDREATEAEFHRRAEQPAAGWFSSTGRSRTPAPRTRHRLAELTGPELPQVKKWFANRRMRTKTPCASCCPEMRSAGEIRSSGLVIRQGLP</sequence>
<accession>A0A1I8F9Z2</accession>
<feature type="region of interest" description="Disordered" evidence="3">
    <location>
        <begin position="346"/>
        <end position="373"/>
    </location>
</feature>
<organism evidence="5 6">
    <name type="scientific">Macrostomum lignano</name>
    <dbReference type="NCBI Taxonomy" id="282301"/>
    <lineage>
        <taxon>Eukaryota</taxon>
        <taxon>Metazoa</taxon>
        <taxon>Spiralia</taxon>
        <taxon>Lophotrochozoa</taxon>
        <taxon>Platyhelminthes</taxon>
        <taxon>Rhabditophora</taxon>
        <taxon>Macrostomorpha</taxon>
        <taxon>Macrostomida</taxon>
        <taxon>Macrostomidae</taxon>
        <taxon>Macrostomum</taxon>
    </lineage>
</organism>
<protein>
    <submittedName>
        <fullName evidence="6">Homeobox domain-containing protein</fullName>
    </submittedName>
</protein>
<comment type="subcellular location">
    <subcellularLocation>
        <location evidence="1 2">Nucleus</location>
    </subcellularLocation>
</comment>
<feature type="region of interest" description="Disordered" evidence="3">
    <location>
        <begin position="387"/>
        <end position="444"/>
    </location>
</feature>
<keyword evidence="1 2" id="KW-0371">Homeobox</keyword>
<feature type="DNA-binding region" description="Homeobox" evidence="1">
    <location>
        <begin position="433"/>
        <end position="474"/>
    </location>
</feature>
<keyword evidence="1 2" id="KW-0238">DNA-binding</keyword>
<dbReference type="WBParaSite" id="maker-unitig_26509-snap-gene-0.1-mRNA-1">
    <property type="protein sequence ID" value="maker-unitig_26509-snap-gene-0.1-mRNA-1"/>
    <property type="gene ID" value="maker-unitig_26509-snap-gene-0.1"/>
</dbReference>
<dbReference type="GO" id="GO:0003677">
    <property type="term" value="F:DNA binding"/>
    <property type="evidence" value="ECO:0007669"/>
    <property type="project" value="UniProtKB-UniRule"/>
</dbReference>
<evidence type="ECO:0000313" key="5">
    <source>
        <dbReference type="Proteomes" id="UP000095280"/>
    </source>
</evidence>
<name>A0A1I8F9Z2_9PLAT</name>
<feature type="compositionally biased region" description="Basic and acidic residues" evidence="3">
    <location>
        <begin position="414"/>
        <end position="424"/>
    </location>
</feature>
<evidence type="ECO:0000256" key="2">
    <source>
        <dbReference type="RuleBase" id="RU000682"/>
    </source>
</evidence>
<dbReference type="AlphaFoldDB" id="A0A1I8F9Z2"/>
<dbReference type="Gene3D" id="1.10.10.60">
    <property type="entry name" value="Homeodomain-like"/>
    <property type="match status" value="1"/>
</dbReference>
<reference evidence="6" key="1">
    <citation type="submission" date="2016-11" db="UniProtKB">
        <authorList>
            <consortium name="WormBaseParasite"/>
        </authorList>
    </citation>
    <scope>IDENTIFICATION</scope>
</reference>
<dbReference type="InterPro" id="IPR009057">
    <property type="entry name" value="Homeodomain-like_sf"/>
</dbReference>
<dbReference type="SUPFAM" id="SSF46689">
    <property type="entry name" value="Homeodomain-like"/>
    <property type="match status" value="1"/>
</dbReference>
<dbReference type="InterPro" id="IPR001356">
    <property type="entry name" value="HD"/>
</dbReference>
<keyword evidence="5" id="KW-1185">Reference proteome</keyword>
<dbReference type="CDD" id="cd00086">
    <property type="entry name" value="homeodomain"/>
    <property type="match status" value="1"/>
</dbReference>
<dbReference type="PROSITE" id="PS50071">
    <property type="entry name" value="HOMEOBOX_2"/>
    <property type="match status" value="1"/>
</dbReference>
<evidence type="ECO:0000256" key="1">
    <source>
        <dbReference type="PROSITE-ProRule" id="PRU00108"/>
    </source>
</evidence>
<keyword evidence="1 2" id="KW-0539">Nucleus</keyword>
<feature type="compositionally biased region" description="Basic residues" evidence="3">
    <location>
        <begin position="358"/>
        <end position="369"/>
    </location>
</feature>
<evidence type="ECO:0000256" key="3">
    <source>
        <dbReference type="SAM" id="MobiDB-lite"/>
    </source>
</evidence>
<dbReference type="GO" id="GO:0005634">
    <property type="term" value="C:nucleus"/>
    <property type="evidence" value="ECO:0007669"/>
    <property type="project" value="UniProtKB-SubCell"/>
</dbReference>
<feature type="domain" description="Homeobox" evidence="4">
    <location>
        <begin position="431"/>
        <end position="473"/>
    </location>
</feature>
<proteinExistence type="predicted"/>
<evidence type="ECO:0000259" key="4">
    <source>
        <dbReference type="PROSITE" id="PS50071"/>
    </source>
</evidence>
<evidence type="ECO:0000313" key="6">
    <source>
        <dbReference type="WBParaSite" id="maker-unitig_26509-snap-gene-0.1-mRNA-1"/>
    </source>
</evidence>
<dbReference type="SMART" id="SM00389">
    <property type="entry name" value="HOX"/>
    <property type="match status" value="1"/>
</dbReference>